<dbReference type="EMBL" id="LFTY01000002">
    <property type="protein sequence ID" value="KMW56942.1"/>
    <property type="molecule type" value="Genomic_DNA"/>
</dbReference>
<dbReference type="STRING" id="1675527.AIOL_001900"/>
<reference evidence="1 2" key="1">
    <citation type="submission" date="2015-06" db="EMBL/GenBank/DDBJ databases">
        <title>Draft genome sequence of an Alphaproteobacteria species associated to the Mediterranean sponge Oscarella lobularis.</title>
        <authorList>
            <person name="Jourda C."/>
            <person name="Santini S."/>
            <person name="Claverie J.-M."/>
        </authorList>
    </citation>
    <scope>NUCLEOTIDE SEQUENCE [LARGE SCALE GENOMIC DNA]</scope>
    <source>
        <strain evidence="1">IGS</strain>
    </source>
</reference>
<evidence type="ECO:0000313" key="2">
    <source>
        <dbReference type="Proteomes" id="UP000037178"/>
    </source>
</evidence>
<proteinExistence type="predicted"/>
<comment type="caution">
    <text evidence="1">The sequence shown here is derived from an EMBL/GenBank/DDBJ whole genome shotgun (WGS) entry which is preliminary data.</text>
</comment>
<organism evidence="1 2">
    <name type="scientific">Candidatus Rhodobacter oscarellae</name>
    <dbReference type="NCBI Taxonomy" id="1675527"/>
    <lineage>
        <taxon>Bacteria</taxon>
        <taxon>Pseudomonadati</taxon>
        <taxon>Pseudomonadota</taxon>
        <taxon>Alphaproteobacteria</taxon>
        <taxon>Rhodobacterales</taxon>
        <taxon>Rhodobacter group</taxon>
        <taxon>Rhodobacter</taxon>
    </lineage>
</organism>
<protein>
    <submittedName>
        <fullName evidence="1">Uncharacterized protein</fullName>
    </submittedName>
</protein>
<accession>A0A0J9E2M2</accession>
<dbReference type="AlphaFoldDB" id="A0A0J9E2M2"/>
<sequence length="71" mass="7752">MKGFCVSLQATDYIYTMGAEAGICITLINYPRFPADQESIETTAIELGHHLCESLHQDTVMGLGANLGRYA</sequence>
<keyword evidence="2" id="KW-1185">Reference proteome</keyword>
<evidence type="ECO:0000313" key="1">
    <source>
        <dbReference type="EMBL" id="KMW56942.1"/>
    </source>
</evidence>
<name>A0A0J9E2M2_9RHOB</name>
<dbReference type="Proteomes" id="UP000037178">
    <property type="component" value="Unassembled WGS sequence"/>
</dbReference>
<dbReference type="PATRIC" id="fig|1675527.3.peg.1996"/>
<gene>
    <name evidence="1" type="ORF">AIOL_001900</name>
</gene>